<dbReference type="AlphaFoldDB" id="A0A165DHW5"/>
<evidence type="ECO:0000313" key="2">
    <source>
        <dbReference type="EMBL" id="KZT52829.1"/>
    </source>
</evidence>
<keyword evidence="1" id="KW-0472">Membrane</keyword>
<dbReference type="InParanoid" id="A0A165DHW5"/>
<keyword evidence="3" id="KW-1185">Reference proteome</keyword>
<proteinExistence type="predicted"/>
<keyword evidence="1" id="KW-1133">Transmembrane helix</keyword>
<feature type="transmembrane region" description="Helical" evidence="1">
    <location>
        <begin position="93"/>
        <end position="115"/>
    </location>
</feature>
<sequence>MLENSIQHLMAYAQTCFLSDALSLTAKLLRAIGIIEVGKESPSAILGYYGLLLKNTCNVIQGSSKFLKITLFLVGLLISLLMLRIFIHIVLTLIIYVVFVLGVISIVVVLVGHVLEHKKLFAEGTHSAYI</sequence>
<evidence type="ECO:0000256" key="1">
    <source>
        <dbReference type="SAM" id="Phobius"/>
    </source>
</evidence>
<organism evidence="2 3">
    <name type="scientific">Calocera cornea HHB12733</name>
    <dbReference type="NCBI Taxonomy" id="1353952"/>
    <lineage>
        <taxon>Eukaryota</taxon>
        <taxon>Fungi</taxon>
        <taxon>Dikarya</taxon>
        <taxon>Basidiomycota</taxon>
        <taxon>Agaricomycotina</taxon>
        <taxon>Dacrymycetes</taxon>
        <taxon>Dacrymycetales</taxon>
        <taxon>Dacrymycetaceae</taxon>
        <taxon>Calocera</taxon>
    </lineage>
</organism>
<gene>
    <name evidence="2" type="ORF">CALCODRAFT_486836</name>
</gene>
<keyword evidence="1" id="KW-0812">Transmembrane</keyword>
<protein>
    <submittedName>
        <fullName evidence="2">Uncharacterized protein</fullName>
    </submittedName>
</protein>
<accession>A0A165DHW5</accession>
<dbReference type="Proteomes" id="UP000076842">
    <property type="component" value="Unassembled WGS sequence"/>
</dbReference>
<feature type="transmembrane region" description="Helical" evidence="1">
    <location>
        <begin position="69"/>
        <end position="87"/>
    </location>
</feature>
<name>A0A165DHW5_9BASI</name>
<dbReference type="EMBL" id="KV424054">
    <property type="protein sequence ID" value="KZT52829.1"/>
    <property type="molecule type" value="Genomic_DNA"/>
</dbReference>
<reference evidence="2 3" key="1">
    <citation type="journal article" date="2016" name="Mol. Biol. Evol.">
        <title>Comparative Genomics of Early-Diverging Mushroom-Forming Fungi Provides Insights into the Origins of Lignocellulose Decay Capabilities.</title>
        <authorList>
            <person name="Nagy L.G."/>
            <person name="Riley R."/>
            <person name="Tritt A."/>
            <person name="Adam C."/>
            <person name="Daum C."/>
            <person name="Floudas D."/>
            <person name="Sun H."/>
            <person name="Yadav J.S."/>
            <person name="Pangilinan J."/>
            <person name="Larsson K.H."/>
            <person name="Matsuura K."/>
            <person name="Barry K."/>
            <person name="Labutti K."/>
            <person name="Kuo R."/>
            <person name="Ohm R.A."/>
            <person name="Bhattacharya S.S."/>
            <person name="Shirouzu T."/>
            <person name="Yoshinaga Y."/>
            <person name="Martin F.M."/>
            <person name="Grigoriev I.V."/>
            <person name="Hibbett D.S."/>
        </authorList>
    </citation>
    <scope>NUCLEOTIDE SEQUENCE [LARGE SCALE GENOMIC DNA]</scope>
    <source>
        <strain evidence="2 3">HHB12733</strain>
    </source>
</reference>
<evidence type="ECO:0000313" key="3">
    <source>
        <dbReference type="Proteomes" id="UP000076842"/>
    </source>
</evidence>